<feature type="region of interest" description="Disordered" evidence="1">
    <location>
        <begin position="88"/>
        <end position="293"/>
    </location>
</feature>
<dbReference type="AlphaFoldDB" id="A0A1D1ZRI3"/>
<dbReference type="InterPro" id="IPR002710">
    <property type="entry name" value="Dilute_dom"/>
</dbReference>
<dbReference type="Pfam" id="PF01843">
    <property type="entry name" value="DIL"/>
    <property type="match status" value="1"/>
</dbReference>
<feature type="compositionally biased region" description="Polar residues" evidence="1">
    <location>
        <begin position="173"/>
        <end position="182"/>
    </location>
</feature>
<proteinExistence type="predicted"/>
<sequence>AAAVPDRPAVRARRGIPGMPSPGPPSTGVAAAPGQEQPPASFRAGGPAATLVHAVGTSPEPFATSPTGASAAALGRNRAAAAAATRAPNAVALAPSPSSAPPSIPGFRAGPQASPAASPERSPPSSPHRVVLSPASSLALPASPFASGEGGREARPPLRTPSLVGAISLSGPLATNASSQPLPEQGSGEAGAGPRRFATTASPVRRWAWQNRGAAEASSPRSAMRPEGSLEDPAALPGAAVSSTPEQEEGERDLTEEGEQHSGALAGQASPAGLPTAPAPSTAGRDAKGPVSDGSRAELVCVAALEAGVYRIGGSGTFLPETSTSRWYRPARRLARTLCALHAPLDLAFAEEARGALESALASSWQDAPRLAMWWSNLVQLRWFLWAAHSDRAQDAAEGADAASPVSQLALLGLERTAYGALLELAWTGALLPAAASSRSSAHRETDRDLRMWAGHSNGKESRTSSLGHASSDSLDLVDALVAPAVQHWCAGLEAAQQLLCGLACPERARRQMALLGRRVMLGLLRRVDAALLESLQATEERSGVRRTDPLRMEAREQQAGLDPALLPFPRCGALTCGTGVALKLTASALAGWAGEAGLGRRGDEHFPGLRAAANLLMMPKEALLDAGTRAELAPGLSSETLLALLSRYTPDDLAEDRLPAGLLESLEEPDTPSTARSAVSGGKPDVLLAPDSAGYEAQAASELLDQGLVEPLSLNMDEESDEDLQTLEHTGRGTGLPAPRRFAALRDIWCRQGS</sequence>
<feature type="compositionally biased region" description="Low complexity" evidence="1">
    <location>
        <begin position="132"/>
        <end position="144"/>
    </location>
</feature>
<gene>
    <name evidence="3" type="ORF">g.39338</name>
</gene>
<accession>A0A1D1ZRI3</accession>
<feature type="region of interest" description="Disordered" evidence="1">
    <location>
        <begin position="667"/>
        <end position="690"/>
    </location>
</feature>
<protein>
    <recommendedName>
        <fullName evidence="2">Dilute domain-containing protein</fullName>
    </recommendedName>
</protein>
<feature type="compositionally biased region" description="Low complexity" evidence="1">
    <location>
        <begin position="88"/>
        <end position="97"/>
    </location>
</feature>
<name>A0A1D1ZRI3_AUXPR</name>
<evidence type="ECO:0000256" key="1">
    <source>
        <dbReference type="SAM" id="MobiDB-lite"/>
    </source>
</evidence>
<organism evidence="3">
    <name type="scientific">Auxenochlorella protothecoides</name>
    <name type="common">Green microalga</name>
    <name type="synonym">Chlorella protothecoides</name>
    <dbReference type="NCBI Taxonomy" id="3075"/>
    <lineage>
        <taxon>Eukaryota</taxon>
        <taxon>Viridiplantae</taxon>
        <taxon>Chlorophyta</taxon>
        <taxon>core chlorophytes</taxon>
        <taxon>Trebouxiophyceae</taxon>
        <taxon>Chlorellales</taxon>
        <taxon>Chlorellaceae</taxon>
        <taxon>Auxenochlorella</taxon>
    </lineage>
</organism>
<dbReference type="EMBL" id="GDKF01009165">
    <property type="protein sequence ID" value="JAT69457.1"/>
    <property type="molecule type" value="Transcribed_RNA"/>
</dbReference>
<reference evidence="3" key="1">
    <citation type="submission" date="2015-08" db="EMBL/GenBank/DDBJ databases">
        <authorList>
            <person name="Babu N.S."/>
            <person name="Beckwith C.J."/>
            <person name="Beseler K.G."/>
            <person name="Brison A."/>
            <person name="Carone J.V."/>
            <person name="Caskin T.P."/>
            <person name="Diamond M."/>
            <person name="Durham M.E."/>
            <person name="Foxe J.M."/>
            <person name="Go M."/>
            <person name="Henderson B.A."/>
            <person name="Jones I.B."/>
            <person name="McGettigan J.A."/>
            <person name="Micheletti S.J."/>
            <person name="Nasrallah M.E."/>
            <person name="Ortiz D."/>
            <person name="Piller C.R."/>
            <person name="Privatt S.R."/>
            <person name="Schneider S.L."/>
            <person name="Sharp S."/>
            <person name="Smith T.C."/>
            <person name="Stanton J.D."/>
            <person name="Ullery H.E."/>
            <person name="Wilson R.J."/>
            <person name="Serrano M.G."/>
            <person name="Buck G."/>
            <person name="Lee V."/>
            <person name="Wang Y."/>
            <person name="Carvalho R."/>
            <person name="Voegtly L."/>
            <person name="Shi R."/>
            <person name="Duckworth R."/>
            <person name="Johnson A."/>
            <person name="Loviza R."/>
            <person name="Walstead R."/>
            <person name="Shah Z."/>
            <person name="Kiflezghi M."/>
            <person name="Wade K."/>
            <person name="Ball S.L."/>
            <person name="Bradley K.W."/>
            <person name="Asai D.J."/>
            <person name="Bowman C.A."/>
            <person name="Russell D.A."/>
            <person name="Pope W.H."/>
            <person name="Jacobs-Sera D."/>
            <person name="Hendrix R.W."/>
            <person name="Hatfull G.F."/>
        </authorList>
    </citation>
    <scope>NUCLEOTIDE SEQUENCE</scope>
</reference>
<feature type="region of interest" description="Disordered" evidence="1">
    <location>
        <begin position="1"/>
        <end position="46"/>
    </location>
</feature>
<feature type="domain" description="Dilute" evidence="2">
    <location>
        <begin position="574"/>
        <end position="653"/>
    </location>
</feature>
<evidence type="ECO:0000313" key="3">
    <source>
        <dbReference type="EMBL" id="JAT69457.1"/>
    </source>
</evidence>
<evidence type="ECO:0000259" key="2">
    <source>
        <dbReference type="Pfam" id="PF01843"/>
    </source>
</evidence>
<feature type="non-terminal residue" evidence="3">
    <location>
        <position position="1"/>
    </location>
</feature>